<accession>A0AAJ0EJN5</accession>
<dbReference type="AlphaFoldDB" id="A0AAJ0EJN5"/>
<gene>
    <name evidence="1" type="ORF">BDP81DRAFT_423703</name>
</gene>
<keyword evidence="2" id="KW-1185">Reference proteome</keyword>
<proteinExistence type="predicted"/>
<reference evidence="1" key="1">
    <citation type="submission" date="2021-06" db="EMBL/GenBank/DDBJ databases">
        <title>Comparative genomics, transcriptomics and evolutionary studies reveal genomic signatures of adaptation to plant cell wall in hemibiotrophic fungi.</title>
        <authorList>
            <consortium name="DOE Joint Genome Institute"/>
            <person name="Baroncelli R."/>
            <person name="Diaz J.F."/>
            <person name="Benocci T."/>
            <person name="Peng M."/>
            <person name="Battaglia E."/>
            <person name="Haridas S."/>
            <person name="Andreopoulos W."/>
            <person name="Labutti K."/>
            <person name="Pangilinan J."/>
            <person name="Floch G.L."/>
            <person name="Makela M.R."/>
            <person name="Henrissat B."/>
            <person name="Grigoriev I.V."/>
            <person name="Crouch J.A."/>
            <person name="De Vries R.P."/>
            <person name="Sukno S.A."/>
            <person name="Thon M.R."/>
        </authorList>
    </citation>
    <scope>NUCLEOTIDE SEQUENCE</scope>
    <source>
        <strain evidence="1">CBS 102054</strain>
    </source>
</reference>
<protein>
    <submittedName>
        <fullName evidence="1">Uncharacterized protein</fullName>
    </submittedName>
</protein>
<dbReference type="RefSeq" id="XP_060447828.1">
    <property type="nucleotide sequence ID" value="XM_060590092.1"/>
</dbReference>
<organism evidence="1 2">
    <name type="scientific">Colletotrichum phormii</name>
    <dbReference type="NCBI Taxonomy" id="359342"/>
    <lineage>
        <taxon>Eukaryota</taxon>
        <taxon>Fungi</taxon>
        <taxon>Dikarya</taxon>
        <taxon>Ascomycota</taxon>
        <taxon>Pezizomycotina</taxon>
        <taxon>Sordariomycetes</taxon>
        <taxon>Hypocreomycetidae</taxon>
        <taxon>Glomerellales</taxon>
        <taxon>Glomerellaceae</taxon>
        <taxon>Colletotrichum</taxon>
        <taxon>Colletotrichum acutatum species complex</taxon>
    </lineage>
</organism>
<name>A0AAJ0EJN5_9PEZI</name>
<evidence type="ECO:0000313" key="1">
    <source>
        <dbReference type="EMBL" id="KAK1639221.1"/>
    </source>
</evidence>
<evidence type="ECO:0000313" key="2">
    <source>
        <dbReference type="Proteomes" id="UP001243989"/>
    </source>
</evidence>
<dbReference type="EMBL" id="JAHMHQ010000006">
    <property type="protein sequence ID" value="KAK1639221.1"/>
    <property type="molecule type" value="Genomic_DNA"/>
</dbReference>
<comment type="caution">
    <text evidence="1">The sequence shown here is derived from an EMBL/GenBank/DDBJ whole genome shotgun (WGS) entry which is preliminary data.</text>
</comment>
<sequence length="102" mass="10511">MTGDNTGVATHTSSSNDVYAEETAIASPGYWMVQFEPLILAATGGGGTQAHSRALQGYASSARPEIPRGTSIATASFLGTPRRGTGFPSYYASIVALPDALD</sequence>
<dbReference type="GeneID" id="85474954"/>
<dbReference type="Proteomes" id="UP001243989">
    <property type="component" value="Unassembled WGS sequence"/>
</dbReference>